<organism evidence="1">
    <name type="scientific">marine metagenome</name>
    <dbReference type="NCBI Taxonomy" id="408172"/>
    <lineage>
        <taxon>unclassified sequences</taxon>
        <taxon>metagenomes</taxon>
        <taxon>ecological metagenomes</taxon>
    </lineage>
</organism>
<dbReference type="Gene3D" id="3.40.50.1000">
    <property type="entry name" value="HAD superfamily/HAD-like"/>
    <property type="match status" value="1"/>
</dbReference>
<dbReference type="GO" id="GO:0008967">
    <property type="term" value="F:phosphoglycolate phosphatase activity"/>
    <property type="evidence" value="ECO:0007669"/>
    <property type="project" value="TreeGrafter"/>
</dbReference>
<proteinExistence type="predicted"/>
<reference evidence="1" key="1">
    <citation type="submission" date="2018-05" db="EMBL/GenBank/DDBJ databases">
        <authorList>
            <person name="Lanie J.A."/>
            <person name="Ng W.-L."/>
            <person name="Kazmierczak K.M."/>
            <person name="Andrzejewski T.M."/>
            <person name="Davidsen T.M."/>
            <person name="Wayne K.J."/>
            <person name="Tettelin H."/>
            <person name="Glass J.I."/>
            <person name="Rusch D."/>
            <person name="Podicherti R."/>
            <person name="Tsui H.-C.T."/>
            <person name="Winkler M.E."/>
        </authorList>
    </citation>
    <scope>NUCLEOTIDE SEQUENCE</scope>
</reference>
<dbReference type="InterPro" id="IPR023214">
    <property type="entry name" value="HAD_sf"/>
</dbReference>
<sequence length="216" mass="24850">MISWDEIDTVLLDMDGTLIDLNYDNTLWNEHLPRRYAAAHGLEPNEASALLYGTTMENLPKLHYYSVDYWKQRTQLDIDRLHSDLSHLIRYRPNADVFIKYLRKTGQRAVIATNAHPNSLAVKDAAIGLVRQVDACYSAHEFGWAKEELGFWEKLFSLEFLDRERTLLIDDNEDVLDTAIEFGVGHVLTIAQPDLQKPPRANTRYPVISDFADLMT</sequence>
<dbReference type="GO" id="GO:0006281">
    <property type="term" value="P:DNA repair"/>
    <property type="evidence" value="ECO:0007669"/>
    <property type="project" value="TreeGrafter"/>
</dbReference>
<dbReference type="CDD" id="cd01427">
    <property type="entry name" value="HAD_like"/>
    <property type="match status" value="1"/>
</dbReference>
<dbReference type="AlphaFoldDB" id="A0A381QJW3"/>
<dbReference type="SUPFAM" id="SSF56784">
    <property type="entry name" value="HAD-like"/>
    <property type="match status" value="1"/>
</dbReference>
<dbReference type="PANTHER" id="PTHR43434">
    <property type="entry name" value="PHOSPHOGLYCOLATE PHOSPHATASE"/>
    <property type="match status" value="1"/>
</dbReference>
<protein>
    <recommendedName>
        <fullName evidence="2">FCP1 homology domain-containing protein</fullName>
    </recommendedName>
</protein>
<dbReference type="GO" id="GO:0005829">
    <property type="term" value="C:cytosol"/>
    <property type="evidence" value="ECO:0007669"/>
    <property type="project" value="TreeGrafter"/>
</dbReference>
<evidence type="ECO:0008006" key="2">
    <source>
        <dbReference type="Google" id="ProtNLM"/>
    </source>
</evidence>
<accession>A0A381QJW3</accession>
<evidence type="ECO:0000313" key="1">
    <source>
        <dbReference type="EMBL" id="SUZ79194.1"/>
    </source>
</evidence>
<dbReference type="InterPro" id="IPR036412">
    <property type="entry name" value="HAD-like_sf"/>
</dbReference>
<name>A0A381QJW3_9ZZZZ</name>
<dbReference type="EMBL" id="UINC01001377">
    <property type="protein sequence ID" value="SUZ79194.1"/>
    <property type="molecule type" value="Genomic_DNA"/>
</dbReference>
<gene>
    <name evidence="1" type="ORF">METZ01_LOCUS32048</name>
</gene>
<dbReference type="Pfam" id="PF00702">
    <property type="entry name" value="Hydrolase"/>
    <property type="match status" value="1"/>
</dbReference>
<dbReference type="InterPro" id="IPR050155">
    <property type="entry name" value="HAD-like_hydrolase_sf"/>
</dbReference>
<dbReference type="PANTHER" id="PTHR43434:SF3">
    <property type="entry name" value="GMP_IMP NUCLEOTIDASE YRFG"/>
    <property type="match status" value="1"/>
</dbReference>